<proteinExistence type="predicted"/>
<keyword evidence="6" id="KW-1185">Reference proteome</keyword>
<dbReference type="EMBL" id="QFGA01000001">
    <property type="protein sequence ID" value="TEB08334.1"/>
    <property type="molecule type" value="Genomic_DNA"/>
</dbReference>
<keyword evidence="1" id="KW-0677">Repeat</keyword>
<dbReference type="GO" id="GO:0016787">
    <property type="term" value="F:hydrolase activity"/>
    <property type="evidence" value="ECO:0007669"/>
    <property type="project" value="UniProtKB-KW"/>
</dbReference>
<sequence>MTATGPNAGGLIGDLDFINQGGIVASCYYDTQTSGQSDTGKGTPQTTSAMQRQVTFTGWDFTDVWKIHEGTSYPYFVEVNTISKETFGVRPYCLYGKGSVNLSTGNFILAQTDLCIPSVGPSLEFTRFYNSQDDYTGTQGKGWTNNFNVHLTINQDGSVSVAYDDGHVYTFTYDGTSYVRPAGCFETLTAGPGSGYTLTFKDQTGYIFNDIGQLTSITDQNNNTLTLTYTGGLLTLASEPTGRTLSFNYDTNNRLTGVTDTAGRTVTYTYDNEGNLATVQDVLGNVTSYHYNTQGLTEIIASGGNTLLSNIYDSGKVTHQTDGSGNTTQFSYDPDNHRTTMLSALGNTITTTFDEKYRSTNITYPGNITGTYTYDINNCLTSITDPLNHTTSYTYDGNGNLLTVTDPASHTTTMEYDDNNNLLLVENALEKQSTFTYDSNGNLIKTTDSLGNETLYNYDESGLLLSTTTPDTGLGSGTTIYTYQNGLMQTVTDPAENTTTYSYNAAGQPITITDNAGKTSAMTYDDAGNLLTVADPLGNTTSYTYDWRGNILTKTDARGNTSSYTYNNNGLLVSKIDALNNETGYEYDAENRLVKVTDPRGNITQLSYDDLGRLTGVTNPLGDTITNQYDAAGNLIGRIDALGNQVLTVTYDELYNPKNMTDALGNNVSFDEYDELNRLTRFTDPGGNITQFEYDDLNRLKSTIDALTGQGRQEFDAHGNRTAMVDPNNNQTSFSYDNADRLTGRTTAASGNITLTYNNRDLIAQKINARGQSTTYEYDDAGRLISATYPDGTVSYTYDQNSNLLSATDSTGTIEYQYDALNRLVEYGDTWGNTIEYAYDAIGNLRILTYPGGRQVQYQYDETNRLIQVTDWADRVTTYEYDSNGRLVKTVHPNGTQTTRTYDEAGRLLQLKDVDAGGSVISQYDYTYDAAGNLIQEENFNENVSLTMDDAALTYATDNRLATYNGQTVLYDADGNMTAGPLAGEMAGLTYDARGRLTGAGNTTYTYDAGNNRISVAGAVYQSFVVNPNASLSQVLIQTDEQNHQTFYIYGLGLIGQEDEGGVYRSYHFDHRGSTIALTDESGNITDRFQYAPYGELVYRSGNTATPFLYVGRYGVMTDESDLYYMRARYYNPVAKRFLSPDTLTGQVTNPQSQNRYIYCEGNPVNFIDPSGHDWIRAQYFMSELAGLHYDDLYDVYKNLEEDISYDGWSQSDLEDLTLQFRIANELLIIRGDPVYYDQDEKDEAKITLAGIMDEENEKEEQKLLLASILVMGRTIGYDGSGKAGSKVPSQLLRGMDFEEIVLQEQAITKNLTKIGNSIPDSLINGRIIEVKDVNYIYKNKQFRDYINSGMPIDLIVSPRTKISKPLQDAIRNSGGSIRVRQADGTYSIY</sequence>
<evidence type="ECO:0000256" key="1">
    <source>
        <dbReference type="ARBA" id="ARBA00022737"/>
    </source>
</evidence>
<dbReference type="Proteomes" id="UP000298324">
    <property type="component" value="Unassembled WGS sequence"/>
</dbReference>
<gene>
    <name evidence="5" type="primary">wapA_2</name>
    <name evidence="5" type="ORF">Psch_01895</name>
</gene>
<dbReference type="InterPro" id="IPR022385">
    <property type="entry name" value="Rhs_assc_core"/>
</dbReference>
<name>A0A4Y7RH64_9FIRM</name>
<feature type="domain" description="Tox-REase-7" evidence="2">
    <location>
        <begin position="1306"/>
        <end position="1367"/>
    </location>
</feature>
<dbReference type="InterPro" id="IPR050708">
    <property type="entry name" value="T6SS_VgrG/RHS"/>
</dbReference>
<evidence type="ECO:0000313" key="5">
    <source>
        <dbReference type="EMBL" id="TEB08334.1"/>
    </source>
</evidence>
<dbReference type="Pfam" id="PF25023">
    <property type="entry name" value="TEN_YD-shell"/>
    <property type="match status" value="2"/>
</dbReference>
<evidence type="ECO:0000259" key="3">
    <source>
        <dbReference type="Pfam" id="PF20148"/>
    </source>
</evidence>
<dbReference type="InterPro" id="IPR045351">
    <property type="entry name" value="DUF6531"/>
</dbReference>
<feature type="domain" description="Teneurin-like YD-shell" evidence="4">
    <location>
        <begin position="369"/>
        <end position="467"/>
    </location>
</feature>
<keyword evidence="5" id="KW-0378">Hydrolase</keyword>
<dbReference type="Pfam" id="PF15649">
    <property type="entry name" value="Tox-REase-7"/>
    <property type="match status" value="1"/>
</dbReference>
<dbReference type="InterPro" id="IPR031325">
    <property type="entry name" value="RHS_repeat"/>
</dbReference>
<evidence type="ECO:0000259" key="4">
    <source>
        <dbReference type="Pfam" id="PF25023"/>
    </source>
</evidence>
<reference evidence="5 6" key="1">
    <citation type="journal article" date="2018" name="Environ. Microbiol.">
        <title>Novel energy conservation strategies and behaviour of Pelotomaculum schinkii driving syntrophic propionate catabolism.</title>
        <authorList>
            <person name="Hidalgo-Ahumada C.A.P."/>
            <person name="Nobu M.K."/>
            <person name="Narihiro T."/>
            <person name="Tamaki H."/>
            <person name="Liu W.T."/>
            <person name="Kamagata Y."/>
            <person name="Stams A.J.M."/>
            <person name="Imachi H."/>
            <person name="Sousa D.Z."/>
        </authorList>
    </citation>
    <scope>NUCLEOTIDE SEQUENCE [LARGE SCALE GENOMIC DNA]</scope>
    <source>
        <strain evidence="5 6">HH</strain>
    </source>
</reference>
<dbReference type="EC" id="3.1.-.-" evidence="5"/>
<protein>
    <submittedName>
        <fullName evidence="5">tRNA3(Ser)-specific nuclease WapA</fullName>
        <ecNumber evidence="5">3.1.-.-</ecNumber>
    </submittedName>
</protein>
<dbReference type="Gene3D" id="2.180.10.10">
    <property type="entry name" value="RHS repeat-associated core"/>
    <property type="match status" value="5"/>
</dbReference>
<dbReference type="Pfam" id="PF20148">
    <property type="entry name" value="DUF6531"/>
    <property type="match status" value="1"/>
</dbReference>
<comment type="caution">
    <text evidence="5">The sequence shown here is derived from an EMBL/GenBank/DDBJ whole genome shotgun (WGS) entry which is preliminary data.</text>
</comment>
<dbReference type="NCBIfam" id="TIGR03696">
    <property type="entry name" value="Rhs_assc_core"/>
    <property type="match status" value="1"/>
</dbReference>
<feature type="domain" description="Teneurin-like YD-shell" evidence="4">
    <location>
        <begin position="897"/>
        <end position="1165"/>
    </location>
</feature>
<feature type="domain" description="DUF6531" evidence="3">
    <location>
        <begin position="99"/>
        <end position="171"/>
    </location>
</feature>
<dbReference type="InterPro" id="IPR028903">
    <property type="entry name" value="Tox-REase-7_dom"/>
</dbReference>
<evidence type="ECO:0000259" key="2">
    <source>
        <dbReference type="Pfam" id="PF15649"/>
    </source>
</evidence>
<dbReference type="PANTHER" id="PTHR32305:SF15">
    <property type="entry name" value="PROTEIN RHSA-RELATED"/>
    <property type="match status" value="1"/>
</dbReference>
<dbReference type="InterPro" id="IPR006530">
    <property type="entry name" value="YD"/>
</dbReference>
<accession>A0A4Y7RH64</accession>
<organism evidence="5 6">
    <name type="scientific">Pelotomaculum schinkii</name>
    <dbReference type="NCBI Taxonomy" id="78350"/>
    <lineage>
        <taxon>Bacteria</taxon>
        <taxon>Bacillati</taxon>
        <taxon>Bacillota</taxon>
        <taxon>Clostridia</taxon>
        <taxon>Eubacteriales</taxon>
        <taxon>Desulfotomaculaceae</taxon>
        <taxon>Pelotomaculum</taxon>
    </lineage>
</organism>
<dbReference type="NCBIfam" id="TIGR01643">
    <property type="entry name" value="YD_repeat_2x"/>
    <property type="match status" value="21"/>
</dbReference>
<evidence type="ECO:0000313" key="6">
    <source>
        <dbReference type="Proteomes" id="UP000298324"/>
    </source>
</evidence>
<dbReference type="PANTHER" id="PTHR32305">
    <property type="match status" value="1"/>
</dbReference>
<dbReference type="InterPro" id="IPR056823">
    <property type="entry name" value="TEN-like_YD-shell"/>
</dbReference>
<dbReference type="Pfam" id="PF05593">
    <property type="entry name" value="RHS_repeat"/>
    <property type="match status" value="11"/>
</dbReference>